<keyword evidence="5" id="KW-0347">Helicase</keyword>
<dbReference type="GO" id="GO:0003677">
    <property type="term" value="F:DNA binding"/>
    <property type="evidence" value="ECO:0007669"/>
    <property type="project" value="TreeGrafter"/>
</dbReference>
<dbReference type="GO" id="GO:0004386">
    <property type="term" value="F:helicase activity"/>
    <property type="evidence" value="ECO:0007669"/>
    <property type="project" value="UniProtKB-KW"/>
</dbReference>
<gene>
    <name evidence="5" type="ORF">E5K00_01200</name>
</gene>
<comment type="caution">
    <text evidence="5">The sequence shown here is derived from an EMBL/GenBank/DDBJ whole genome shotgun (WGS) entry which is preliminary data.</text>
</comment>
<dbReference type="Gene3D" id="3.40.50.300">
    <property type="entry name" value="P-loop containing nucleotide triphosphate hydrolases"/>
    <property type="match status" value="2"/>
</dbReference>
<dbReference type="EMBL" id="SRLC01000001">
    <property type="protein sequence ID" value="TGE23861.1"/>
    <property type="molecule type" value="Genomic_DNA"/>
</dbReference>
<dbReference type="Proteomes" id="UP000297549">
    <property type="component" value="Unassembled WGS sequence"/>
</dbReference>
<evidence type="ECO:0000259" key="3">
    <source>
        <dbReference type="PROSITE" id="PS51192"/>
    </source>
</evidence>
<feature type="domain" description="Helicase ATP-binding" evidence="3">
    <location>
        <begin position="31"/>
        <end position="210"/>
    </location>
</feature>
<dbReference type="InterPro" id="IPR001650">
    <property type="entry name" value="Helicase_C-like"/>
</dbReference>
<dbReference type="AlphaFoldDB" id="A0A4Z0Q444"/>
<dbReference type="Pfam" id="PF00271">
    <property type="entry name" value="Helicase_C"/>
    <property type="match status" value="1"/>
</dbReference>
<dbReference type="PANTHER" id="PTHR47962">
    <property type="entry name" value="ATP-DEPENDENT HELICASE LHR-RELATED-RELATED"/>
    <property type="match status" value="1"/>
</dbReference>
<dbReference type="InterPro" id="IPR052511">
    <property type="entry name" value="ATP-dep_Helicase"/>
</dbReference>
<keyword evidence="6" id="KW-1185">Reference proteome</keyword>
<accession>A0A4Z0Q444</accession>
<keyword evidence="5" id="KW-0378">Hydrolase</keyword>
<dbReference type="SMART" id="SM00490">
    <property type="entry name" value="HELICc"/>
    <property type="match status" value="1"/>
</dbReference>
<reference evidence="5 6" key="1">
    <citation type="submission" date="2019-04" db="EMBL/GenBank/DDBJ databases">
        <authorList>
            <person name="Feng G."/>
            <person name="Zhang J."/>
            <person name="Zhu H."/>
        </authorList>
    </citation>
    <scope>NUCLEOTIDE SEQUENCE [LARGE SCALE GENOMIC DNA]</scope>
    <source>
        <strain evidence="5 6">JCM 31653</strain>
    </source>
</reference>
<dbReference type="InterPro" id="IPR014001">
    <property type="entry name" value="Helicase_ATP-bd"/>
</dbReference>
<evidence type="ECO:0000313" key="6">
    <source>
        <dbReference type="Proteomes" id="UP000297549"/>
    </source>
</evidence>
<dbReference type="PROSITE" id="PS51192">
    <property type="entry name" value="HELICASE_ATP_BIND_1"/>
    <property type="match status" value="1"/>
</dbReference>
<feature type="domain" description="Helicase C-terminal" evidence="4">
    <location>
        <begin position="239"/>
        <end position="394"/>
    </location>
</feature>
<dbReference type="GO" id="GO:0016887">
    <property type="term" value="F:ATP hydrolysis activity"/>
    <property type="evidence" value="ECO:0007669"/>
    <property type="project" value="TreeGrafter"/>
</dbReference>
<dbReference type="InterPro" id="IPR011545">
    <property type="entry name" value="DEAD/DEAH_box_helicase_dom"/>
</dbReference>
<dbReference type="PANTHER" id="PTHR47962:SF5">
    <property type="entry name" value="ATP-DEPENDENT HELICASE LHR-RELATED"/>
    <property type="match status" value="1"/>
</dbReference>
<evidence type="ECO:0000313" key="5">
    <source>
        <dbReference type="EMBL" id="TGE23861.1"/>
    </source>
</evidence>
<dbReference type="PROSITE" id="PS51194">
    <property type="entry name" value="HELICASE_CTER"/>
    <property type="match status" value="1"/>
</dbReference>
<sequence length="717" mass="79933">MSYELLAEPVRRYIRDQRWESLRPIQAAAIQHILATDDNYLLASRTASGKTEAAFLPILSKVDFRVAGVPVLYISPLIALINDQFQRVEQLCRYLDVPVTKWHGEASRTAKQKLLQQPAGIVLITPESLEAMFVNAPYQVKTLFASLRYVVIDEIHSFLGTDRGIHLQSLLARLRAVNTTSSFAVVGLSATIGDYSEAKRFTGDESRTKVLLDRTGKDIVAQFRYFPANDTGGDVPLPLLKDLYKQTSTSKALIFPNSRGLAEVIAVKLRQIADRVGGHPYYFSHHSSVHKEVREYVEHFAKNNQRQPFCIACTSTLELGIDIGSVDKVVQVDAAHSIASLIQRVGRSGRRNDEQSQLLLYATEPWSLLQSLACWQLYQEGFVEPLRTARLPYDLLLHQALSIVKERSGCSRAALLMQLRQNAAFTEIPAADAEAVVEELLRIGWLEALGGELIIGVDGEFVVNSRNFYSVFKTELALKVVHAGQTVGEIPFSPQVQADENLLLAARIWRIKYVDVPAKRVEVVPAHDGKKPMFFGGGGVVHPRIREQMLQLLSTKAVPPELDEAGREALRVLRQEFAGCGLPPEVGPMRPVLVQEDKLTLFTFNGTKINRSLTFLLQCLDIEFVADERKSSLTLSVTPALLNDLFEQLRLFALDVDFHLQDAIANNPGLLEFAKWGEALPLQFQVAILKERYFDFGGAAEFLEKTEVVSSLNASNS</sequence>
<dbReference type="InterPro" id="IPR027417">
    <property type="entry name" value="P-loop_NTPase"/>
</dbReference>
<keyword evidence="1" id="KW-0547">Nucleotide-binding</keyword>
<dbReference type="SMART" id="SM00487">
    <property type="entry name" value="DEXDc"/>
    <property type="match status" value="1"/>
</dbReference>
<dbReference type="OrthoDB" id="9815222at2"/>
<evidence type="ECO:0000259" key="4">
    <source>
        <dbReference type="PROSITE" id="PS51194"/>
    </source>
</evidence>
<keyword evidence="2" id="KW-0067">ATP-binding</keyword>
<evidence type="ECO:0000256" key="1">
    <source>
        <dbReference type="ARBA" id="ARBA00022741"/>
    </source>
</evidence>
<dbReference type="SUPFAM" id="SSF52540">
    <property type="entry name" value="P-loop containing nucleoside triphosphate hydrolases"/>
    <property type="match status" value="1"/>
</dbReference>
<dbReference type="RefSeq" id="WP_135460862.1">
    <property type="nucleotide sequence ID" value="NZ_SRLC01000001.1"/>
</dbReference>
<name>A0A4Z0Q444_9BACT</name>
<dbReference type="GO" id="GO:0005524">
    <property type="term" value="F:ATP binding"/>
    <property type="evidence" value="ECO:0007669"/>
    <property type="project" value="UniProtKB-KW"/>
</dbReference>
<protein>
    <submittedName>
        <fullName evidence="5">DEAD/DEAH box helicase</fullName>
    </submittedName>
</protein>
<dbReference type="Pfam" id="PF00270">
    <property type="entry name" value="DEAD"/>
    <property type="match status" value="1"/>
</dbReference>
<organism evidence="5 6">
    <name type="scientific">Hymenobacter aquaticus</name>
    <dbReference type="NCBI Taxonomy" id="1867101"/>
    <lineage>
        <taxon>Bacteria</taxon>
        <taxon>Pseudomonadati</taxon>
        <taxon>Bacteroidota</taxon>
        <taxon>Cytophagia</taxon>
        <taxon>Cytophagales</taxon>
        <taxon>Hymenobacteraceae</taxon>
        <taxon>Hymenobacter</taxon>
    </lineage>
</organism>
<proteinExistence type="predicted"/>
<evidence type="ECO:0000256" key="2">
    <source>
        <dbReference type="ARBA" id="ARBA00022840"/>
    </source>
</evidence>